<feature type="domain" description="Diacylglycerol glucosyltransferase N-terminal" evidence="8">
    <location>
        <begin position="173"/>
        <end position="340"/>
    </location>
</feature>
<keyword evidence="10" id="KW-1185">Reference proteome</keyword>
<keyword evidence="6" id="KW-0812">Transmembrane</keyword>
<dbReference type="InterPro" id="IPR007235">
    <property type="entry name" value="Glyco_trans_28_C"/>
</dbReference>
<feature type="transmembrane region" description="Helical" evidence="6">
    <location>
        <begin position="118"/>
        <end position="138"/>
    </location>
</feature>
<comment type="similarity">
    <text evidence="1">Belongs to the glycosyltransferase 28 family.</text>
</comment>
<feature type="domain" description="Glycosyl transferase family 28 C-terminal" evidence="7">
    <location>
        <begin position="393"/>
        <end position="516"/>
    </location>
</feature>
<dbReference type="EC" id="2.4.1.46" evidence="2"/>
<dbReference type="Pfam" id="PF06925">
    <property type="entry name" value="MGDG_synth"/>
    <property type="match status" value="1"/>
</dbReference>
<evidence type="ECO:0000256" key="3">
    <source>
        <dbReference type="ARBA" id="ARBA00022676"/>
    </source>
</evidence>
<gene>
    <name evidence="9" type="ORF">TrRE_jg12856</name>
</gene>
<keyword evidence="6" id="KW-0472">Membrane</keyword>
<dbReference type="PANTHER" id="PTHR43025:SF3">
    <property type="entry name" value="MONOGALACTOSYLDIACYLGLYCEROL SYNTHASE 1, CHLOROPLASTIC"/>
    <property type="match status" value="1"/>
</dbReference>
<evidence type="ECO:0000259" key="8">
    <source>
        <dbReference type="Pfam" id="PF06925"/>
    </source>
</evidence>
<reference evidence="9" key="1">
    <citation type="submission" date="2022-07" db="EMBL/GenBank/DDBJ databases">
        <title>Genome analysis of Parmales, a sister group of diatoms, reveals the evolutionary specialization of diatoms from phago-mixotrophs to photoautotrophs.</title>
        <authorList>
            <person name="Ban H."/>
            <person name="Sato S."/>
            <person name="Yoshikawa S."/>
            <person name="Kazumasa Y."/>
            <person name="Nakamura Y."/>
            <person name="Ichinomiya M."/>
            <person name="Saitoh K."/>
            <person name="Sato N."/>
            <person name="Blanc-Mathieu R."/>
            <person name="Endo H."/>
            <person name="Kuwata A."/>
            <person name="Ogata H."/>
        </authorList>
    </citation>
    <scope>NUCLEOTIDE SEQUENCE</scope>
</reference>
<keyword evidence="3" id="KW-0328">Glycosyltransferase</keyword>
<evidence type="ECO:0000256" key="6">
    <source>
        <dbReference type="SAM" id="Phobius"/>
    </source>
</evidence>
<dbReference type="InterPro" id="IPR050519">
    <property type="entry name" value="Glycosyltransf_28_UgtP"/>
</dbReference>
<dbReference type="PANTHER" id="PTHR43025">
    <property type="entry name" value="MONOGALACTOSYLDIACYLGLYCEROL SYNTHASE"/>
    <property type="match status" value="1"/>
</dbReference>
<dbReference type="Pfam" id="PF04101">
    <property type="entry name" value="Glyco_tran_28_C"/>
    <property type="match status" value="1"/>
</dbReference>
<evidence type="ECO:0000256" key="2">
    <source>
        <dbReference type="ARBA" id="ARBA00012615"/>
    </source>
</evidence>
<keyword evidence="4" id="KW-0808">Transferase</keyword>
<comment type="subcellular location">
    <subcellularLocation>
        <location evidence="5">Plastid</location>
        <location evidence="5">Chloroplast membrane</location>
    </subcellularLocation>
</comment>
<proteinExistence type="inferred from homology"/>
<dbReference type="InterPro" id="IPR009695">
    <property type="entry name" value="Diacylglyc_glucosyltr_N"/>
</dbReference>
<accession>A0A9W7AUM2</accession>
<dbReference type="GO" id="GO:0031969">
    <property type="term" value="C:chloroplast membrane"/>
    <property type="evidence" value="ECO:0007669"/>
    <property type="project" value="UniProtKB-SubCell"/>
</dbReference>
<comment type="caution">
    <text evidence="9">The sequence shown here is derived from an EMBL/GenBank/DDBJ whole genome shotgun (WGS) entry which is preliminary data.</text>
</comment>
<dbReference type="GO" id="GO:0009247">
    <property type="term" value="P:glycolipid biosynthetic process"/>
    <property type="evidence" value="ECO:0007669"/>
    <property type="project" value="InterPro"/>
</dbReference>
<evidence type="ECO:0000259" key="7">
    <source>
        <dbReference type="Pfam" id="PF04101"/>
    </source>
</evidence>
<dbReference type="GO" id="GO:0046509">
    <property type="term" value="F:1,2-diacylglycerol 3-beta-galactosyltransferase activity"/>
    <property type="evidence" value="ECO:0007669"/>
    <property type="project" value="UniProtKB-EC"/>
</dbReference>
<evidence type="ECO:0000313" key="10">
    <source>
        <dbReference type="Proteomes" id="UP001165082"/>
    </source>
</evidence>
<evidence type="ECO:0000313" key="9">
    <source>
        <dbReference type="EMBL" id="GMH75413.1"/>
    </source>
</evidence>
<dbReference type="SUPFAM" id="SSF53756">
    <property type="entry name" value="UDP-Glycosyltransferase/glycogen phosphorylase"/>
    <property type="match status" value="1"/>
</dbReference>
<evidence type="ECO:0000256" key="4">
    <source>
        <dbReference type="ARBA" id="ARBA00022679"/>
    </source>
</evidence>
<evidence type="ECO:0000256" key="1">
    <source>
        <dbReference type="ARBA" id="ARBA00006962"/>
    </source>
</evidence>
<protein>
    <recommendedName>
        <fullName evidence="2">monogalactosyldiacylglycerol synthase</fullName>
        <ecNumber evidence="2">2.4.1.46</ecNumber>
    </recommendedName>
</protein>
<organism evidence="9 10">
    <name type="scientific">Triparma retinervis</name>
    <dbReference type="NCBI Taxonomy" id="2557542"/>
    <lineage>
        <taxon>Eukaryota</taxon>
        <taxon>Sar</taxon>
        <taxon>Stramenopiles</taxon>
        <taxon>Ochrophyta</taxon>
        <taxon>Bolidophyceae</taxon>
        <taxon>Parmales</taxon>
        <taxon>Triparmaceae</taxon>
        <taxon>Triparma</taxon>
    </lineage>
</organism>
<dbReference type="Proteomes" id="UP001165082">
    <property type="component" value="Unassembled WGS sequence"/>
</dbReference>
<name>A0A9W7AUM2_9STRA</name>
<keyword evidence="6" id="KW-1133">Transmembrane helix</keyword>
<dbReference type="EMBL" id="BRXZ01001623">
    <property type="protein sequence ID" value="GMH75413.1"/>
    <property type="molecule type" value="Genomic_DNA"/>
</dbReference>
<dbReference type="Gene3D" id="3.40.50.2000">
    <property type="entry name" value="Glycogen Phosphorylase B"/>
    <property type="match status" value="1"/>
</dbReference>
<feature type="transmembrane region" description="Helical" evidence="6">
    <location>
        <begin position="12"/>
        <end position="32"/>
    </location>
</feature>
<evidence type="ECO:0000256" key="5">
    <source>
        <dbReference type="ARBA" id="ARBA00046299"/>
    </source>
</evidence>
<dbReference type="AlphaFoldDB" id="A0A9W7AUM2"/>
<dbReference type="OrthoDB" id="189389at2759"/>
<sequence length="545" mass="60689">MAILSLGSLFTLQLKSVLFTLIAICLSSWGLAANLAPRVKLTSGGVRYESERYRVTAYWLLRVAFHAWILMNNEYIKSNTDSISFIPAEGISTVLFQTLPEQVQTFKLVIPKLLAANVGAYMFANLLSWIAKYILLLIQVVRYGFSVKRADGPTFNDPPERVLIVHGSVGAGHKRAAQALSEAFQERYPEVQLEVIDVVDFAGSLFNTIYKKGYLSLSEKNWGSHLVGWAFDAGNNKRPGWAKRLVQEAFLLDFIRYIYKFQPDVIVNTHFLSTEIVAGLRRRKLLHIPQVTVVTDYDAHAYWANWPCERFFVGQEGAIGNLCHVNPKIMEDDVMVTGIPCVPAFTSLPTKSKCIKNLGLAGDKGRPIVLICASGAKYNGRPSVFTLYEQALSCEEKLEIVVITGRQKDLRAELDEVDVPSRHKVKLEGFTRVMHEYMQAADLIVTKPGGLTTAESLATGTAMCIVNPYPGQEMRNTDNLLENGIAIKVNDLYLLGGKLQALLRDGRLAKMQKRSKEYGNSEACFEIVDAIAAGDYDYIDVGKQS</sequence>